<organism evidence="1">
    <name type="scientific">marine metagenome</name>
    <dbReference type="NCBI Taxonomy" id="408172"/>
    <lineage>
        <taxon>unclassified sequences</taxon>
        <taxon>metagenomes</taxon>
        <taxon>ecological metagenomes</taxon>
    </lineage>
</organism>
<dbReference type="AlphaFoldDB" id="A0A382KF78"/>
<evidence type="ECO:0000313" key="1">
    <source>
        <dbReference type="EMBL" id="SVC21627.1"/>
    </source>
</evidence>
<accession>A0A382KF78</accession>
<sequence length="55" mass="6223">MIKSLKNFLLVALAALMLVLGSSKIAFSKTVEIVMAAPDWPPTRFMQEYFNTNFQ</sequence>
<name>A0A382KF78_9ZZZZ</name>
<feature type="non-terminal residue" evidence="1">
    <location>
        <position position="55"/>
    </location>
</feature>
<protein>
    <submittedName>
        <fullName evidence="1">Uncharacterized protein</fullName>
    </submittedName>
</protein>
<proteinExistence type="predicted"/>
<gene>
    <name evidence="1" type="ORF">METZ01_LOCUS274481</name>
</gene>
<reference evidence="1" key="1">
    <citation type="submission" date="2018-05" db="EMBL/GenBank/DDBJ databases">
        <authorList>
            <person name="Lanie J.A."/>
            <person name="Ng W.-L."/>
            <person name="Kazmierczak K.M."/>
            <person name="Andrzejewski T.M."/>
            <person name="Davidsen T.M."/>
            <person name="Wayne K.J."/>
            <person name="Tettelin H."/>
            <person name="Glass J.I."/>
            <person name="Rusch D."/>
            <person name="Podicherti R."/>
            <person name="Tsui H.-C.T."/>
            <person name="Winkler M.E."/>
        </authorList>
    </citation>
    <scope>NUCLEOTIDE SEQUENCE</scope>
</reference>
<dbReference type="EMBL" id="UINC01079537">
    <property type="protein sequence ID" value="SVC21627.1"/>
    <property type="molecule type" value="Genomic_DNA"/>
</dbReference>